<dbReference type="GO" id="GO:0005634">
    <property type="term" value="C:nucleus"/>
    <property type="evidence" value="ECO:0007669"/>
    <property type="project" value="TreeGrafter"/>
</dbReference>
<dbReference type="RefSeq" id="XP_008727124.1">
    <property type="nucleotide sequence ID" value="XM_008728902.1"/>
</dbReference>
<keyword evidence="2" id="KW-0805">Transcription regulation</keyword>
<accession>V9DFT5</accession>
<evidence type="ECO:0000256" key="5">
    <source>
        <dbReference type="ARBA" id="ARBA00023242"/>
    </source>
</evidence>
<dbReference type="PANTHER" id="PTHR47424:SF5">
    <property type="entry name" value="ZN(II)2CYS6 TRANSCRIPTION FACTOR (EUROFUNG)"/>
    <property type="match status" value="1"/>
</dbReference>
<dbReference type="PROSITE" id="PS50048">
    <property type="entry name" value="ZN2_CY6_FUNGAL_2"/>
    <property type="match status" value="1"/>
</dbReference>
<feature type="domain" description="Zn(2)-C6 fungal-type" evidence="7">
    <location>
        <begin position="20"/>
        <end position="51"/>
    </location>
</feature>
<dbReference type="GO" id="GO:0008270">
    <property type="term" value="F:zinc ion binding"/>
    <property type="evidence" value="ECO:0007669"/>
    <property type="project" value="InterPro"/>
</dbReference>
<name>V9DFT5_9EURO</name>
<dbReference type="GO" id="GO:0000978">
    <property type="term" value="F:RNA polymerase II cis-regulatory region sequence-specific DNA binding"/>
    <property type="evidence" value="ECO:0007669"/>
    <property type="project" value="TreeGrafter"/>
</dbReference>
<keyword evidence="5" id="KW-0539">Nucleus</keyword>
<dbReference type="InterPro" id="IPR051127">
    <property type="entry name" value="Fungal_SecMet_Regulators"/>
</dbReference>
<dbReference type="InterPro" id="IPR001138">
    <property type="entry name" value="Zn2Cys6_DnaBD"/>
</dbReference>
<keyword evidence="4" id="KW-0804">Transcription</keyword>
<dbReference type="PANTHER" id="PTHR47424">
    <property type="entry name" value="REGULATORY PROTEIN GAL4"/>
    <property type="match status" value="1"/>
</dbReference>
<dbReference type="InterPro" id="IPR007219">
    <property type="entry name" value="XnlR_reg_dom"/>
</dbReference>
<dbReference type="CDD" id="cd00067">
    <property type="entry name" value="GAL4"/>
    <property type="match status" value="1"/>
</dbReference>
<evidence type="ECO:0000313" key="8">
    <source>
        <dbReference type="EMBL" id="ETI25188.1"/>
    </source>
</evidence>
<evidence type="ECO:0000256" key="6">
    <source>
        <dbReference type="SAM" id="MobiDB-lite"/>
    </source>
</evidence>
<dbReference type="Pfam" id="PF00172">
    <property type="entry name" value="Zn_clus"/>
    <property type="match status" value="1"/>
</dbReference>
<evidence type="ECO:0000256" key="1">
    <source>
        <dbReference type="ARBA" id="ARBA00022723"/>
    </source>
</evidence>
<dbReference type="GO" id="GO:0000435">
    <property type="term" value="P:positive regulation of transcription from RNA polymerase II promoter by galactose"/>
    <property type="evidence" value="ECO:0007669"/>
    <property type="project" value="TreeGrafter"/>
</dbReference>
<evidence type="ECO:0000256" key="3">
    <source>
        <dbReference type="ARBA" id="ARBA00023125"/>
    </source>
</evidence>
<dbReference type="EMBL" id="KB822704">
    <property type="protein sequence ID" value="ETI25188.1"/>
    <property type="molecule type" value="Genomic_DNA"/>
</dbReference>
<feature type="region of interest" description="Disordered" evidence="6">
    <location>
        <begin position="105"/>
        <end position="140"/>
    </location>
</feature>
<reference evidence="8 9" key="1">
    <citation type="submission" date="2013-03" db="EMBL/GenBank/DDBJ databases">
        <title>The Genome Sequence of Cladophialophora carrionii CBS 160.54.</title>
        <authorList>
            <consortium name="The Broad Institute Genomics Platform"/>
            <person name="Cuomo C."/>
            <person name="de Hoog S."/>
            <person name="Gorbushina A."/>
            <person name="Walker B."/>
            <person name="Young S.K."/>
            <person name="Zeng Q."/>
            <person name="Gargeya S."/>
            <person name="Fitzgerald M."/>
            <person name="Haas B."/>
            <person name="Abouelleil A."/>
            <person name="Allen A.W."/>
            <person name="Alvarado L."/>
            <person name="Arachchi H.M."/>
            <person name="Berlin A.M."/>
            <person name="Chapman S.B."/>
            <person name="Gainer-Dewar J."/>
            <person name="Goldberg J."/>
            <person name="Griggs A."/>
            <person name="Gujja S."/>
            <person name="Hansen M."/>
            <person name="Howarth C."/>
            <person name="Imamovic A."/>
            <person name="Ireland A."/>
            <person name="Larimer J."/>
            <person name="McCowan C."/>
            <person name="Murphy C."/>
            <person name="Pearson M."/>
            <person name="Poon T.W."/>
            <person name="Priest M."/>
            <person name="Roberts A."/>
            <person name="Saif S."/>
            <person name="Shea T."/>
            <person name="Sisk P."/>
            <person name="Sykes S."/>
            <person name="Wortman J."/>
            <person name="Nusbaum C."/>
            <person name="Birren B."/>
        </authorList>
    </citation>
    <scope>NUCLEOTIDE SEQUENCE [LARGE SCALE GENOMIC DNA]</scope>
    <source>
        <strain evidence="8 9">CBS 160.54</strain>
    </source>
</reference>
<dbReference type="CDD" id="cd12148">
    <property type="entry name" value="fungal_TF_MHR"/>
    <property type="match status" value="1"/>
</dbReference>
<dbReference type="SMART" id="SM00066">
    <property type="entry name" value="GAL4"/>
    <property type="match status" value="1"/>
</dbReference>
<gene>
    <name evidence="8" type="ORF">G647_04561</name>
</gene>
<dbReference type="Gene3D" id="4.10.240.10">
    <property type="entry name" value="Zn(2)-C6 fungal-type DNA-binding domain"/>
    <property type="match status" value="1"/>
</dbReference>
<dbReference type="HOGENOM" id="CLU_008599_1_0_1"/>
<dbReference type="GeneID" id="19983054"/>
<feature type="compositionally biased region" description="Basic and acidic residues" evidence="6">
    <location>
        <begin position="116"/>
        <end position="126"/>
    </location>
</feature>
<sequence>MSLAPTGSKPIPNRRKLNRACIECMRRKIRCDGLLPCNNCQWYCVQDRCAYRQRNKRTNPSWKLVEQLTEAVEARNRVLAKLLPSLDFDSLPDLRREDIIQLISSEQDSNDGVPVQDHELDRDPRSADGNTAEDAEHEWDEAARQQDYTSPIADDVNGLALSHGNSSYLGTSSISIALRSIFALCPTAKQAFLRLTNTLSSRIPRGREPIAAALSQSPRDIAPLPSSFSDPQPEQLAIDAYFDHVHLMLPMVDEIWFRTEFTTRGRTDDAWVALSGMILALGSIAAGDDRLHTSYYARVQQVTGHNVFASGHLEMLQALILLGGSYLHYINSPNTAYLILGTAFRMATAMALHRDPAAVPSNFRHHSAGLRSTLPVGYSLPRAELRRRTWWCLICSDAWSGILLGRPSMTRWDPLTMDTCMPSDTEPGEQANIGQPYPIKEGDFSGTSLRLSSQFCKISSKIEYRLSQLSRLSAREVLAFESQLLAWEKSRPTMFKAGTACPERVRYVRDSVYHRCQIARIVMSRPHLLRLTEEVATCQSFTDEDWRVVSICRDAASELINSITTNRLRTRISVWHTSWYLFQACMIPLLSIGLNDRLPAEAKLEEATICGYREELERAVRTFKDMAPWTRSTDKYGEVVEALYSGVMLAPRNQDVASTMQGSSSCFGGFTVVNLGSPFALDQQTLDMFDTFPDWFDYELVFGAELGEQ</sequence>
<dbReference type="GO" id="GO:0000981">
    <property type="term" value="F:DNA-binding transcription factor activity, RNA polymerase II-specific"/>
    <property type="evidence" value="ECO:0007669"/>
    <property type="project" value="InterPro"/>
</dbReference>
<dbReference type="Proteomes" id="UP000030678">
    <property type="component" value="Unassembled WGS sequence"/>
</dbReference>
<dbReference type="OrthoDB" id="3362851at2759"/>
<keyword evidence="1" id="KW-0479">Metal-binding</keyword>
<protein>
    <recommendedName>
        <fullName evidence="7">Zn(2)-C6 fungal-type domain-containing protein</fullName>
    </recommendedName>
</protein>
<dbReference type="SUPFAM" id="SSF57701">
    <property type="entry name" value="Zn2/Cys6 DNA-binding domain"/>
    <property type="match status" value="1"/>
</dbReference>
<dbReference type="SMART" id="SM00906">
    <property type="entry name" value="Fungal_trans"/>
    <property type="match status" value="1"/>
</dbReference>
<dbReference type="AlphaFoldDB" id="V9DFT5"/>
<keyword evidence="3" id="KW-0238">DNA-binding</keyword>
<evidence type="ECO:0000259" key="7">
    <source>
        <dbReference type="PROSITE" id="PS50048"/>
    </source>
</evidence>
<evidence type="ECO:0000256" key="2">
    <source>
        <dbReference type="ARBA" id="ARBA00023015"/>
    </source>
</evidence>
<proteinExistence type="predicted"/>
<organism evidence="8 9">
    <name type="scientific">Cladophialophora carrionii CBS 160.54</name>
    <dbReference type="NCBI Taxonomy" id="1279043"/>
    <lineage>
        <taxon>Eukaryota</taxon>
        <taxon>Fungi</taxon>
        <taxon>Dikarya</taxon>
        <taxon>Ascomycota</taxon>
        <taxon>Pezizomycotina</taxon>
        <taxon>Eurotiomycetes</taxon>
        <taxon>Chaetothyriomycetidae</taxon>
        <taxon>Chaetothyriales</taxon>
        <taxon>Herpotrichiellaceae</taxon>
        <taxon>Cladophialophora</taxon>
    </lineage>
</organism>
<dbReference type="Pfam" id="PF04082">
    <property type="entry name" value="Fungal_trans"/>
    <property type="match status" value="1"/>
</dbReference>
<dbReference type="InterPro" id="IPR036864">
    <property type="entry name" value="Zn2-C6_fun-type_DNA-bd_sf"/>
</dbReference>
<dbReference type="VEuPathDB" id="FungiDB:G647_04561"/>
<evidence type="ECO:0000256" key="4">
    <source>
        <dbReference type="ARBA" id="ARBA00023163"/>
    </source>
</evidence>
<dbReference type="GO" id="GO:0006351">
    <property type="term" value="P:DNA-templated transcription"/>
    <property type="evidence" value="ECO:0007669"/>
    <property type="project" value="InterPro"/>
</dbReference>
<evidence type="ECO:0000313" key="9">
    <source>
        <dbReference type="Proteomes" id="UP000030678"/>
    </source>
</evidence>